<proteinExistence type="predicted"/>
<accession>A0A517T739</accession>
<evidence type="ECO:0000313" key="2">
    <source>
        <dbReference type="Proteomes" id="UP000319976"/>
    </source>
</evidence>
<dbReference type="Proteomes" id="UP000319976">
    <property type="component" value="Chromosome"/>
</dbReference>
<dbReference type="RefSeq" id="WP_231734199.1">
    <property type="nucleotide sequence ID" value="NZ_CP036316.1"/>
</dbReference>
<reference evidence="1 2" key="1">
    <citation type="submission" date="2019-02" db="EMBL/GenBank/DDBJ databases">
        <title>Deep-cultivation of Planctomycetes and their phenomic and genomic characterization uncovers novel biology.</title>
        <authorList>
            <person name="Wiegand S."/>
            <person name="Jogler M."/>
            <person name="Boedeker C."/>
            <person name="Pinto D."/>
            <person name="Vollmers J."/>
            <person name="Rivas-Marin E."/>
            <person name="Kohn T."/>
            <person name="Peeters S.H."/>
            <person name="Heuer A."/>
            <person name="Rast P."/>
            <person name="Oberbeckmann S."/>
            <person name="Bunk B."/>
            <person name="Jeske O."/>
            <person name="Meyerdierks A."/>
            <person name="Storesund J.E."/>
            <person name="Kallscheuer N."/>
            <person name="Luecker S."/>
            <person name="Lage O.M."/>
            <person name="Pohl T."/>
            <person name="Merkel B.J."/>
            <person name="Hornburger P."/>
            <person name="Mueller R.-W."/>
            <person name="Bruemmer F."/>
            <person name="Labrenz M."/>
            <person name="Spormann A.M."/>
            <person name="Op den Camp H."/>
            <person name="Overmann J."/>
            <person name="Amann R."/>
            <person name="Jetten M.S.M."/>
            <person name="Mascher T."/>
            <person name="Medema M.H."/>
            <person name="Devos D.P."/>
            <person name="Kaster A.-K."/>
            <person name="Ovreas L."/>
            <person name="Rohde M."/>
            <person name="Galperin M.Y."/>
            <person name="Jogler C."/>
        </authorList>
    </citation>
    <scope>NUCLEOTIDE SEQUENCE [LARGE SCALE GENOMIC DNA]</scope>
    <source>
        <strain evidence="1 2">V22</strain>
    </source>
</reference>
<dbReference type="EMBL" id="CP036316">
    <property type="protein sequence ID" value="QDT64193.1"/>
    <property type="molecule type" value="Genomic_DNA"/>
</dbReference>
<name>A0A517T739_9PLAN</name>
<protein>
    <submittedName>
        <fullName evidence="1">Uncharacterized protein</fullName>
    </submittedName>
</protein>
<dbReference type="AlphaFoldDB" id="A0A517T739"/>
<evidence type="ECO:0000313" key="1">
    <source>
        <dbReference type="EMBL" id="QDT64193.1"/>
    </source>
</evidence>
<dbReference type="KEGG" id="chya:V22_14240"/>
<keyword evidence="2" id="KW-1185">Reference proteome</keyword>
<organism evidence="1 2">
    <name type="scientific">Calycomorphotria hydatis</name>
    <dbReference type="NCBI Taxonomy" id="2528027"/>
    <lineage>
        <taxon>Bacteria</taxon>
        <taxon>Pseudomonadati</taxon>
        <taxon>Planctomycetota</taxon>
        <taxon>Planctomycetia</taxon>
        <taxon>Planctomycetales</taxon>
        <taxon>Planctomycetaceae</taxon>
        <taxon>Calycomorphotria</taxon>
    </lineage>
</organism>
<gene>
    <name evidence="1" type="ORF">V22_14240</name>
</gene>
<sequence length="72" mass="8104">MNANDDFVVPSLTSDYFLKFSDQCTTKVGYDDVICVFVMSKDVDGNNQEICQLDVFRGMLTSTLNLIEKHSS</sequence>